<reference evidence="1" key="1">
    <citation type="submission" date="2022-10" db="EMBL/GenBank/DDBJ databases">
        <title>Culturing micro-colonial fungi from biological soil crusts in the Mojave desert and describing Neophaeococcomyces mojavensis, and introducing the new genera and species Taxawa tesnikishii.</title>
        <authorList>
            <person name="Kurbessoian T."/>
            <person name="Stajich J.E."/>
        </authorList>
    </citation>
    <scope>NUCLEOTIDE SEQUENCE</scope>
    <source>
        <strain evidence="1">TK_41</strain>
    </source>
</reference>
<proteinExistence type="predicted"/>
<dbReference type="AlphaFoldDB" id="A0AA38WPW0"/>
<accession>A0AA38WPW0</accession>
<sequence length="242" mass="27193">MEEMHSVNSTLFAENIVGRVDDSRTFYGRELNTEYVFGSFSALGENSSSIISVLGVPVNHSTTQFATSGNNVSVTELVYFNITLVDYLVPVQINIWLSFDGDRKISAYDASFRWFSWLYDDLLKEFSARQGYGSDVTAASQDLKSGLIQQICERATIHCVGRNLQYNNSFECADMLFRKVRLGMSYEFGMNTILCRSLHALMVPLRPDIHCPHVGRTGGDMCVDDLRYQELATVDVVGTNQD</sequence>
<evidence type="ECO:0000313" key="2">
    <source>
        <dbReference type="Proteomes" id="UP001172673"/>
    </source>
</evidence>
<dbReference type="EMBL" id="JAPDRK010000032">
    <property type="protein sequence ID" value="KAJ9601902.1"/>
    <property type="molecule type" value="Genomic_DNA"/>
</dbReference>
<keyword evidence="2" id="KW-1185">Reference proteome</keyword>
<dbReference type="Proteomes" id="UP001172673">
    <property type="component" value="Unassembled WGS sequence"/>
</dbReference>
<protein>
    <submittedName>
        <fullName evidence="1">Uncharacterized protein</fullName>
    </submittedName>
</protein>
<evidence type="ECO:0000313" key="1">
    <source>
        <dbReference type="EMBL" id="KAJ9601902.1"/>
    </source>
</evidence>
<gene>
    <name evidence="1" type="ORF">H2200_013617</name>
</gene>
<organism evidence="1 2">
    <name type="scientific">Cladophialophora chaetospira</name>
    <dbReference type="NCBI Taxonomy" id="386627"/>
    <lineage>
        <taxon>Eukaryota</taxon>
        <taxon>Fungi</taxon>
        <taxon>Dikarya</taxon>
        <taxon>Ascomycota</taxon>
        <taxon>Pezizomycotina</taxon>
        <taxon>Eurotiomycetes</taxon>
        <taxon>Chaetothyriomycetidae</taxon>
        <taxon>Chaetothyriales</taxon>
        <taxon>Herpotrichiellaceae</taxon>
        <taxon>Cladophialophora</taxon>
    </lineage>
</organism>
<comment type="caution">
    <text evidence="1">The sequence shown here is derived from an EMBL/GenBank/DDBJ whole genome shotgun (WGS) entry which is preliminary data.</text>
</comment>
<name>A0AA38WPW0_9EURO</name>